<reference evidence="4" key="1">
    <citation type="submission" date="2021-02" db="EMBL/GenBank/DDBJ databases">
        <authorList>
            <person name="Dougan E. K."/>
            <person name="Rhodes N."/>
            <person name="Thang M."/>
            <person name="Chan C."/>
        </authorList>
    </citation>
    <scope>NUCLEOTIDE SEQUENCE</scope>
</reference>
<comment type="caution">
    <text evidence="4">The sequence shown here is derived from an EMBL/GenBank/DDBJ whole genome shotgun (WGS) entry which is preliminary data.</text>
</comment>
<evidence type="ECO:0000313" key="4">
    <source>
        <dbReference type="EMBL" id="CAE7484010.1"/>
    </source>
</evidence>
<dbReference type="OrthoDB" id="9030204at2759"/>
<dbReference type="GO" id="GO:0140625">
    <property type="term" value="F:opioid growth factor receptor activity"/>
    <property type="evidence" value="ECO:0007669"/>
    <property type="project" value="InterPro"/>
</dbReference>
<dbReference type="Proteomes" id="UP000601435">
    <property type="component" value="Unassembled WGS sequence"/>
</dbReference>
<organism evidence="4 5">
    <name type="scientific">Symbiodinium necroappetens</name>
    <dbReference type="NCBI Taxonomy" id="1628268"/>
    <lineage>
        <taxon>Eukaryota</taxon>
        <taxon>Sar</taxon>
        <taxon>Alveolata</taxon>
        <taxon>Dinophyceae</taxon>
        <taxon>Suessiales</taxon>
        <taxon>Symbiodiniaceae</taxon>
        <taxon>Symbiodinium</taxon>
    </lineage>
</organism>
<dbReference type="Pfam" id="PF04664">
    <property type="entry name" value="OGFr_N"/>
    <property type="match status" value="1"/>
</dbReference>
<proteinExistence type="inferred from homology"/>
<dbReference type="AlphaFoldDB" id="A0A812SMM9"/>
<keyword evidence="5" id="KW-1185">Reference proteome</keyword>
<sequence>MCLEQALGLLSRLSMGSCPCRSKRPADRPVEMQFGPSAGSLSSHGRPDALGTAEILIKFLKGQGTDSEERTLEDILKSNDDWMEACHNYVQWIFPTDEASMFNRAAPMMTPHVQKVCREDREIQANFDLILKRFLSFLGLEMKGDGGELRIVRADHFSSRERDCWLSFFGGNHNWLRISRVLHCLGMIGKKAEQQALMKCLEGMKADYPEVMSAMPHWRRRAEVG</sequence>
<dbReference type="PANTHER" id="PTHR14015:SF2">
    <property type="entry name" value="OPIOID GROWTH FACTOR RECEPTOR (OGFR) CONSERVED DOMAIN-CONTAINING PROTEIN"/>
    <property type="match status" value="1"/>
</dbReference>
<dbReference type="InterPro" id="IPR039574">
    <property type="entry name" value="OGFr"/>
</dbReference>
<gene>
    <name evidence="4" type="primary">OGFR</name>
    <name evidence="4" type="ORF">SNEC2469_LOCUS13727</name>
</gene>
<dbReference type="PANTHER" id="PTHR14015">
    <property type="entry name" value="OPIOID GROWTH FACTOR RECEPTOR OGFR ZETA-TYPE OPIOID RECEPTOR"/>
    <property type="match status" value="1"/>
</dbReference>
<evidence type="ECO:0000256" key="1">
    <source>
        <dbReference type="ARBA" id="ARBA00010365"/>
    </source>
</evidence>
<evidence type="ECO:0000313" key="5">
    <source>
        <dbReference type="Proteomes" id="UP000601435"/>
    </source>
</evidence>
<evidence type="ECO:0000259" key="3">
    <source>
        <dbReference type="Pfam" id="PF04664"/>
    </source>
</evidence>
<accession>A0A812SMM9</accession>
<dbReference type="InterPro" id="IPR006757">
    <property type="entry name" value="OGF_rcpt"/>
</dbReference>
<feature type="region of interest" description="Disordered" evidence="2">
    <location>
        <begin position="24"/>
        <end position="45"/>
    </location>
</feature>
<dbReference type="EMBL" id="CAJNJA010021919">
    <property type="protein sequence ID" value="CAE7484010.1"/>
    <property type="molecule type" value="Genomic_DNA"/>
</dbReference>
<feature type="domain" description="Opioid growth factor receptor (OGFr) conserved" evidence="3">
    <location>
        <begin position="76"/>
        <end position="200"/>
    </location>
</feature>
<name>A0A812SMM9_9DINO</name>
<evidence type="ECO:0000256" key="2">
    <source>
        <dbReference type="SAM" id="MobiDB-lite"/>
    </source>
</evidence>
<comment type="similarity">
    <text evidence="1">Belongs to the opioid growth factor receptor family.</text>
</comment>
<protein>
    <submittedName>
        <fullName evidence="4">OGFR protein</fullName>
    </submittedName>
</protein>
<dbReference type="GO" id="GO:0016020">
    <property type="term" value="C:membrane"/>
    <property type="evidence" value="ECO:0007669"/>
    <property type="project" value="InterPro"/>
</dbReference>